<dbReference type="SUPFAM" id="SSF51905">
    <property type="entry name" value="FAD/NAD(P)-binding domain"/>
    <property type="match status" value="1"/>
</dbReference>
<evidence type="ECO:0000259" key="9">
    <source>
        <dbReference type="Pfam" id="PF07992"/>
    </source>
</evidence>
<evidence type="ECO:0000259" key="8">
    <source>
        <dbReference type="Pfam" id="PF02852"/>
    </source>
</evidence>
<keyword evidence="6" id="KW-0547">Nucleotide-binding</keyword>
<dbReference type="Pfam" id="PF07992">
    <property type="entry name" value="Pyr_redox_2"/>
    <property type="match status" value="1"/>
</dbReference>
<feature type="binding site" evidence="6">
    <location>
        <begin position="190"/>
        <end position="197"/>
    </location>
    <ligand>
        <name>NAD(+)</name>
        <dbReference type="ChEBI" id="CHEBI:57540"/>
    </ligand>
</feature>
<dbReference type="PRINTS" id="PR00411">
    <property type="entry name" value="PNDRDTASEI"/>
</dbReference>
<dbReference type="InterPro" id="IPR050151">
    <property type="entry name" value="Class-I_Pyr_Nuc-Dis_Oxidored"/>
</dbReference>
<comment type="similarity">
    <text evidence="1">Belongs to the class-I pyridine nucleotide-disulfide oxidoreductase family.</text>
</comment>
<feature type="region of interest" description="Disordered" evidence="7">
    <location>
        <begin position="492"/>
        <end position="516"/>
    </location>
</feature>
<evidence type="ECO:0000256" key="5">
    <source>
        <dbReference type="PIRSR" id="PIRSR000350-2"/>
    </source>
</evidence>
<evidence type="ECO:0000256" key="6">
    <source>
        <dbReference type="PIRSR" id="PIRSR000350-3"/>
    </source>
</evidence>
<feature type="domain" description="FAD/NAD(P)-binding" evidence="9">
    <location>
        <begin position="10"/>
        <end position="342"/>
    </location>
</feature>
<dbReference type="PRINTS" id="PR00368">
    <property type="entry name" value="FADPNR"/>
</dbReference>
<feature type="binding site" evidence="6">
    <location>
        <position position="282"/>
    </location>
    <ligand>
        <name>NAD(+)</name>
        <dbReference type="ChEBI" id="CHEBI:57540"/>
    </ligand>
</feature>
<feature type="binding site" evidence="6">
    <location>
        <position position="56"/>
    </location>
    <ligand>
        <name>FAD</name>
        <dbReference type="ChEBI" id="CHEBI:57692"/>
    </ligand>
</feature>
<evidence type="ECO:0000256" key="3">
    <source>
        <dbReference type="ARBA" id="ARBA00022827"/>
    </source>
</evidence>
<dbReference type="GO" id="GO:0004148">
    <property type="term" value="F:dihydrolipoyl dehydrogenase (NADH) activity"/>
    <property type="evidence" value="ECO:0007669"/>
    <property type="project" value="TreeGrafter"/>
</dbReference>
<feature type="binding site" evidence="6">
    <location>
        <position position="327"/>
    </location>
    <ligand>
        <name>FAD</name>
        <dbReference type="ChEBI" id="CHEBI:57692"/>
    </ligand>
</feature>
<keyword evidence="4 6" id="KW-0520">NAD</keyword>
<comment type="cofactor">
    <cofactor evidence="6">
        <name>FAD</name>
        <dbReference type="ChEBI" id="CHEBI:57692"/>
    </cofactor>
    <text evidence="6">Binds 1 FAD per subunit.</text>
</comment>
<evidence type="ECO:0000256" key="2">
    <source>
        <dbReference type="ARBA" id="ARBA00022630"/>
    </source>
</evidence>
<accession>A0A2T0XTW5</accession>
<feature type="domain" description="Pyridine nucleotide-disulphide oxidoreductase dimerisation" evidence="8">
    <location>
        <begin position="363"/>
        <end position="471"/>
    </location>
</feature>
<evidence type="ECO:0000256" key="1">
    <source>
        <dbReference type="ARBA" id="ARBA00007532"/>
    </source>
</evidence>
<gene>
    <name evidence="10" type="ORF">DFO77_12131</name>
</gene>
<protein>
    <submittedName>
        <fullName evidence="10">Dihydrolipoamide dehydrogenase</fullName>
    </submittedName>
</protein>
<dbReference type="PANTHER" id="PTHR22912">
    <property type="entry name" value="DISULFIDE OXIDOREDUCTASE"/>
    <property type="match status" value="1"/>
</dbReference>
<dbReference type="Pfam" id="PF02852">
    <property type="entry name" value="Pyr_redox_dim"/>
    <property type="match status" value="1"/>
</dbReference>
<sequence>MTNATDQYSFDVVVIGSGPGGFAAANRATDFGKKVCIIEKSHIGGAGVINGVLTSKTMYELSMDYSVAARVDRGYRASALSVDYNLVRNTVLEAAREKQYQMRSQIETFANVSHKGTISLITGYAKFKDAHTVEVDDQGKMLTIHGDYFIIATGAHPRRLPGVKTDGKRIITSDNILSLSKFPGRLLIIGSGIIGCEFATIFSNFNQTQVHLLDRSNRVLPYEDDDVSEFVSDNLEKNGVIVHHTAQLRCIREHPGHLEVVLDYDAGNSRVIEVDVALIAIGREPNTQNIGLETLGVTPDKRGLIPVDENGCVENNHGHTHIYAIGDVTAQAQLYSVAEFQGRLAAEAIAKSICYLPDYSNMSTLMFFKPEVAAVGANEKTLQEKNIGYRAVFYSNILVNRAIAMRNTHGFVKILVSNDDEQRILGMRASGPQASAYIVAVAHLINQGNSLSEVLRVFYPHPSITEGIQESMRALASKSIFKPVAFPKHIKVSEWKPGDPKTQTPRDEKIRKSQKK</sequence>
<name>A0A2T0XTW5_9BACT</name>
<dbReference type="InterPro" id="IPR004099">
    <property type="entry name" value="Pyr_nucl-diS_OxRdtase_dimer"/>
</dbReference>
<dbReference type="InterPro" id="IPR023753">
    <property type="entry name" value="FAD/NAD-binding_dom"/>
</dbReference>
<proteinExistence type="inferred from homology"/>
<dbReference type="SUPFAM" id="SSF55424">
    <property type="entry name" value="FAD/NAD-linked reductases, dimerisation (C-terminal) domain"/>
    <property type="match status" value="1"/>
</dbReference>
<dbReference type="AlphaFoldDB" id="A0A2T0XTW5"/>
<evidence type="ECO:0000256" key="7">
    <source>
        <dbReference type="SAM" id="MobiDB-lite"/>
    </source>
</evidence>
<dbReference type="Gene3D" id="3.50.50.60">
    <property type="entry name" value="FAD/NAD(P)-binding domain"/>
    <property type="match status" value="2"/>
</dbReference>
<dbReference type="OrthoDB" id="9800167at2"/>
<dbReference type="STRING" id="1168289.GCA_000259075_01342"/>
<dbReference type="RefSeq" id="WP_106151582.1">
    <property type="nucleotide sequence ID" value="NZ_PVTS01000001.1"/>
</dbReference>
<dbReference type="Gene3D" id="3.30.390.30">
    <property type="match status" value="1"/>
</dbReference>
<keyword evidence="11" id="KW-1185">Reference proteome</keyword>
<keyword evidence="3 6" id="KW-0274">FAD</keyword>
<dbReference type="PANTHER" id="PTHR22912:SF103">
    <property type="entry name" value="DEHYDROGENASE, PUTATIVE-RELATED"/>
    <property type="match status" value="1"/>
</dbReference>
<keyword evidence="2" id="KW-0285">Flavoprotein</keyword>
<dbReference type="EMBL" id="QPIZ01000021">
    <property type="protein sequence ID" value="RCW30595.1"/>
    <property type="molecule type" value="Genomic_DNA"/>
</dbReference>
<reference evidence="10 11" key="1">
    <citation type="submission" date="2018-07" db="EMBL/GenBank/DDBJ databases">
        <title>Freshwater and sediment microbial communities from various areas in North America, analyzing microbe dynamics in response to fracking.</title>
        <authorList>
            <person name="Lamendella R."/>
        </authorList>
    </citation>
    <scope>NUCLEOTIDE SEQUENCE [LARGE SCALE GENOMIC DNA]</scope>
    <source>
        <strain evidence="10 11">160A</strain>
    </source>
</reference>
<comment type="caution">
    <text evidence="10">The sequence shown here is derived from an EMBL/GenBank/DDBJ whole genome shotgun (WGS) entry which is preliminary data.</text>
</comment>
<evidence type="ECO:0000313" key="11">
    <source>
        <dbReference type="Proteomes" id="UP000252733"/>
    </source>
</evidence>
<evidence type="ECO:0000313" key="10">
    <source>
        <dbReference type="EMBL" id="RCW30595.1"/>
    </source>
</evidence>
<dbReference type="InterPro" id="IPR016156">
    <property type="entry name" value="FAD/NAD-linked_Rdtase_dimer_sf"/>
</dbReference>
<dbReference type="GO" id="GO:0045252">
    <property type="term" value="C:oxoglutarate dehydrogenase complex"/>
    <property type="evidence" value="ECO:0007669"/>
    <property type="project" value="TreeGrafter"/>
</dbReference>
<dbReference type="GO" id="GO:0006103">
    <property type="term" value="P:2-oxoglutarate metabolic process"/>
    <property type="evidence" value="ECO:0007669"/>
    <property type="project" value="TreeGrafter"/>
</dbReference>
<feature type="active site" description="Proton acceptor" evidence="5">
    <location>
        <position position="461"/>
    </location>
</feature>
<dbReference type="InterPro" id="IPR036188">
    <property type="entry name" value="FAD/NAD-bd_sf"/>
</dbReference>
<dbReference type="Proteomes" id="UP000252733">
    <property type="component" value="Unassembled WGS sequence"/>
</dbReference>
<dbReference type="PIRSF" id="PIRSF000350">
    <property type="entry name" value="Mercury_reductase_MerA"/>
    <property type="match status" value="1"/>
</dbReference>
<dbReference type="InterPro" id="IPR001100">
    <property type="entry name" value="Pyr_nuc-diS_OxRdtase"/>
</dbReference>
<organism evidence="10 11">
    <name type="scientific">Marinilabilia salmonicolor</name>
    <dbReference type="NCBI Taxonomy" id="989"/>
    <lineage>
        <taxon>Bacteria</taxon>
        <taxon>Pseudomonadati</taxon>
        <taxon>Bacteroidota</taxon>
        <taxon>Bacteroidia</taxon>
        <taxon>Marinilabiliales</taxon>
        <taxon>Marinilabiliaceae</taxon>
        <taxon>Marinilabilia</taxon>
    </lineage>
</organism>
<evidence type="ECO:0000256" key="4">
    <source>
        <dbReference type="ARBA" id="ARBA00023027"/>
    </source>
</evidence>
<dbReference type="GO" id="GO:0050660">
    <property type="term" value="F:flavin adenine dinucleotide binding"/>
    <property type="evidence" value="ECO:0007669"/>
    <property type="project" value="TreeGrafter"/>
</dbReference>